<dbReference type="AlphaFoldDB" id="A0A3M7QVL5"/>
<proteinExistence type="predicted"/>
<accession>A0A3M7QVL5</accession>
<evidence type="ECO:0000313" key="2">
    <source>
        <dbReference type="Proteomes" id="UP000276133"/>
    </source>
</evidence>
<reference evidence="1 2" key="1">
    <citation type="journal article" date="2018" name="Sci. Rep.">
        <title>Genomic signatures of local adaptation to the degree of environmental predictability in rotifers.</title>
        <authorList>
            <person name="Franch-Gras L."/>
            <person name="Hahn C."/>
            <person name="Garcia-Roger E.M."/>
            <person name="Carmona M.J."/>
            <person name="Serra M."/>
            <person name="Gomez A."/>
        </authorList>
    </citation>
    <scope>NUCLEOTIDE SEQUENCE [LARGE SCALE GENOMIC DNA]</scope>
    <source>
        <strain evidence="1">HYR1</strain>
    </source>
</reference>
<organism evidence="1 2">
    <name type="scientific">Brachionus plicatilis</name>
    <name type="common">Marine rotifer</name>
    <name type="synonym">Brachionus muelleri</name>
    <dbReference type="NCBI Taxonomy" id="10195"/>
    <lineage>
        <taxon>Eukaryota</taxon>
        <taxon>Metazoa</taxon>
        <taxon>Spiralia</taxon>
        <taxon>Gnathifera</taxon>
        <taxon>Rotifera</taxon>
        <taxon>Eurotatoria</taxon>
        <taxon>Monogononta</taxon>
        <taxon>Pseudotrocha</taxon>
        <taxon>Ploima</taxon>
        <taxon>Brachionidae</taxon>
        <taxon>Brachionus</taxon>
    </lineage>
</organism>
<gene>
    <name evidence="1" type="ORF">BpHYR1_020025</name>
</gene>
<name>A0A3M7QVL5_BRAPC</name>
<protein>
    <submittedName>
        <fullName evidence="1">Uncharacterized protein</fullName>
    </submittedName>
</protein>
<comment type="caution">
    <text evidence="1">The sequence shown here is derived from an EMBL/GenBank/DDBJ whole genome shotgun (WGS) entry which is preliminary data.</text>
</comment>
<dbReference type="EMBL" id="REGN01005066">
    <property type="protein sequence ID" value="RNA14985.1"/>
    <property type="molecule type" value="Genomic_DNA"/>
</dbReference>
<dbReference type="Proteomes" id="UP000276133">
    <property type="component" value="Unassembled WGS sequence"/>
</dbReference>
<keyword evidence="2" id="KW-1185">Reference proteome</keyword>
<evidence type="ECO:0000313" key="1">
    <source>
        <dbReference type="EMBL" id="RNA14985.1"/>
    </source>
</evidence>
<sequence>MTQQICHFPSSAVGVVSIQNIFLSHFDPVTNLYTFFSSTLLQLFHWGKEKSRKRNVQANLNIIRTGFISKNLYTLGLSNAIDLPFIRIFFDPSYFADQF</sequence>